<dbReference type="EMBL" id="JACPRF010000289">
    <property type="protein sequence ID" value="MBI2877134.1"/>
    <property type="molecule type" value="Genomic_DNA"/>
</dbReference>
<dbReference type="Gene3D" id="2.40.30.90">
    <property type="entry name" value="Bacterial fluorinating enzyme like"/>
    <property type="match status" value="1"/>
</dbReference>
<evidence type="ECO:0000313" key="5">
    <source>
        <dbReference type="EMBL" id="MBI2877134.1"/>
    </source>
</evidence>
<dbReference type="PIRSF" id="PIRSF006779">
    <property type="entry name" value="UCP006779"/>
    <property type="match status" value="1"/>
</dbReference>
<dbReference type="PANTHER" id="PTHR35092">
    <property type="entry name" value="CHLORINASE MJ1651"/>
    <property type="match status" value="1"/>
</dbReference>
<dbReference type="Pfam" id="PF01887">
    <property type="entry name" value="SAM_HAT_N"/>
    <property type="match status" value="1"/>
</dbReference>
<evidence type="ECO:0000256" key="1">
    <source>
        <dbReference type="ARBA" id="ARBA00022691"/>
    </source>
</evidence>
<dbReference type="InterPro" id="IPR046470">
    <property type="entry name" value="SAM_HAT_C"/>
</dbReference>
<dbReference type="Gene3D" id="3.40.50.10790">
    <property type="entry name" value="S-adenosyl-l-methionine hydroxide adenosyltransferase, N-terminal"/>
    <property type="match status" value="1"/>
</dbReference>
<evidence type="ECO:0000259" key="4">
    <source>
        <dbReference type="Pfam" id="PF20257"/>
    </source>
</evidence>
<keyword evidence="1" id="KW-0949">S-adenosyl-L-methionine</keyword>
<reference evidence="5" key="1">
    <citation type="submission" date="2020-07" db="EMBL/GenBank/DDBJ databases">
        <title>Huge and variable diversity of episymbiotic CPR bacteria and DPANN archaea in groundwater ecosystems.</title>
        <authorList>
            <person name="He C.Y."/>
            <person name="Keren R."/>
            <person name="Whittaker M."/>
            <person name="Farag I.F."/>
            <person name="Doudna J."/>
            <person name="Cate J.H.D."/>
            <person name="Banfield J.F."/>
        </authorList>
    </citation>
    <scope>NUCLEOTIDE SEQUENCE</scope>
    <source>
        <strain evidence="5">NC_groundwater_672_Ag_B-0.1um_62_36</strain>
    </source>
</reference>
<comment type="similarity">
    <text evidence="2">Belongs to the SAM hydrolase / SAM-dependent halogenase family.</text>
</comment>
<evidence type="ECO:0000256" key="2">
    <source>
        <dbReference type="ARBA" id="ARBA00024035"/>
    </source>
</evidence>
<evidence type="ECO:0000259" key="3">
    <source>
        <dbReference type="Pfam" id="PF01887"/>
    </source>
</evidence>
<evidence type="ECO:0000313" key="6">
    <source>
        <dbReference type="Proteomes" id="UP000769766"/>
    </source>
</evidence>
<comment type="caution">
    <text evidence="5">The sequence shown here is derived from an EMBL/GenBank/DDBJ whole genome shotgun (WGS) entry which is preliminary data.</text>
</comment>
<protein>
    <submittedName>
        <fullName evidence="5">SAM-dependent chlorinase/fluorinase</fullName>
    </submittedName>
</protein>
<dbReference type="InterPro" id="IPR046469">
    <property type="entry name" value="SAM_HAT_N"/>
</dbReference>
<dbReference type="SUPFAM" id="SSF102522">
    <property type="entry name" value="Bacterial fluorinating enzyme, N-terminal domain"/>
    <property type="match status" value="1"/>
</dbReference>
<dbReference type="InterPro" id="IPR023227">
    <property type="entry name" value="SAM_OH_AdoTrfase_C_sf"/>
</dbReference>
<dbReference type="PANTHER" id="PTHR35092:SF1">
    <property type="entry name" value="CHLORINASE MJ1651"/>
    <property type="match status" value="1"/>
</dbReference>
<sequence length="266" mass="29385">MSAPVSQIVTLTTDFGLQDPFVGAMKGVMWRIHPRLQLVDITHQIEPYQILEAALVLPAFYPYYPVGTIHLVVVDPGVGGPRRPILAETRDYYFVAPDNGVLSMVYRDPAFQGVREITARHYFLEEISATFQGRDLFAPVAAWLASGVEPAGLGEEIQDYVRLAFPEPQWVGERELGGEILYVDRFGNLISNLPGSMIPGDRAGVRIRLGPIEIQGINRFYGEGPPGEPQAILNSWGTLEVYIDQGNAHRSLGMGKGQRLSVLLEP</sequence>
<proteinExistence type="inferred from homology"/>
<dbReference type="InterPro" id="IPR002747">
    <property type="entry name" value="SAM_OH_AdoTrfase"/>
</dbReference>
<dbReference type="Pfam" id="PF20257">
    <property type="entry name" value="SAM_HAT_C"/>
    <property type="match status" value="1"/>
</dbReference>
<gene>
    <name evidence="5" type="ORF">HYY20_09660</name>
</gene>
<accession>A0A932CPW5</accession>
<feature type="domain" description="S-adenosyl-l-methionine hydroxide adenosyltransferase C-terminal" evidence="4">
    <location>
        <begin position="178"/>
        <end position="260"/>
    </location>
</feature>
<dbReference type="Proteomes" id="UP000769766">
    <property type="component" value="Unassembled WGS sequence"/>
</dbReference>
<name>A0A932CPW5_UNCTE</name>
<organism evidence="5 6">
    <name type="scientific">Tectimicrobiota bacterium</name>
    <dbReference type="NCBI Taxonomy" id="2528274"/>
    <lineage>
        <taxon>Bacteria</taxon>
        <taxon>Pseudomonadati</taxon>
        <taxon>Nitrospinota/Tectimicrobiota group</taxon>
        <taxon>Candidatus Tectimicrobiota</taxon>
    </lineage>
</organism>
<feature type="domain" description="S-adenosyl-l-methionine hydroxide adenosyltransferase N-terminal" evidence="3">
    <location>
        <begin position="9"/>
        <end position="153"/>
    </location>
</feature>
<dbReference type="SUPFAM" id="SSF101852">
    <property type="entry name" value="Bacterial fluorinating enzyme, C-terminal domain"/>
    <property type="match status" value="1"/>
</dbReference>
<dbReference type="AlphaFoldDB" id="A0A932CPW5"/>
<dbReference type="InterPro" id="IPR023228">
    <property type="entry name" value="SAM_OH_AdoTrfase_N_sf"/>
</dbReference>